<dbReference type="KEGG" id="cari:FNU76_03245"/>
<sequence>MRSIVTWLLAFLLPLWARGEEVTLTNGEWPPYLSEYEPNYGIASHIVTDAFALEGVTVRYVFRPWRRAYAEAESGKYHGSVVWTFEPDRAEKFFFSDAVFEGKSVFFHLKSNPVDWKTYDDLINLRVGGTNGYDYAFERNPRIKVERANSDVENFRKLLAGRFDIFPSDLNVGYALLQKNFVTAEFDLITHHPKVYNVVSYFLILSKANPDNAKLLLRFNRGLKKLRESGRYEEYFKVAR</sequence>
<evidence type="ECO:0000256" key="1">
    <source>
        <dbReference type="ARBA" id="ARBA00022729"/>
    </source>
</evidence>
<name>A0A516SBD0_9NEIS</name>
<keyword evidence="1" id="KW-0732">Signal</keyword>
<dbReference type="PANTHER" id="PTHR35936">
    <property type="entry name" value="MEMBRANE-BOUND LYTIC MUREIN TRANSGLYCOSYLASE F"/>
    <property type="match status" value="1"/>
</dbReference>
<dbReference type="AlphaFoldDB" id="A0A516SBD0"/>
<keyword evidence="4" id="KW-1185">Reference proteome</keyword>
<reference evidence="4" key="1">
    <citation type="submission" date="2019-07" db="EMBL/GenBank/DDBJ databases">
        <title>Chitinimonas sp. nov., isolated from Ny-Alesund, arctica soil.</title>
        <authorList>
            <person name="Xu Q."/>
            <person name="Peng F."/>
        </authorList>
    </citation>
    <scope>NUCLEOTIDE SEQUENCE [LARGE SCALE GENOMIC DNA]</scope>
    <source>
        <strain evidence="4">R3-44</strain>
    </source>
</reference>
<dbReference type="EMBL" id="CP041730">
    <property type="protein sequence ID" value="QDQ25450.1"/>
    <property type="molecule type" value="Genomic_DNA"/>
</dbReference>
<dbReference type="Gene3D" id="3.40.190.10">
    <property type="entry name" value="Periplasmic binding protein-like II"/>
    <property type="match status" value="2"/>
</dbReference>
<evidence type="ECO:0000313" key="4">
    <source>
        <dbReference type="Proteomes" id="UP000317550"/>
    </source>
</evidence>
<proteinExistence type="predicted"/>
<dbReference type="SMART" id="SM00062">
    <property type="entry name" value="PBPb"/>
    <property type="match status" value="1"/>
</dbReference>
<protein>
    <submittedName>
        <fullName evidence="3">Transporter substrate-binding domain-containing protein</fullName>
    </submittedName>
</protein>
<dbReference type="Proteomes" id="UP000317550">
    <property type="component" value="Chromosome"/>
</dbReference>
<dbReference type="PANTHER" id="PTHR35936:SF25">
    <property type="entry name" value="ABC TRANSPORTER SUBSTRATE-BINDING PROTEIN"/>
    <property type="match status" value="1"/>
</dbReference>
<dbReference type="Pfam" id="PF00497">
    <property type="entry name" value="SBP_bac_3"/>
    <property type="match status" value="1"/>
</dbReference>
<evidence type="ECO:0000259" key="2">
    <source>
        <dbReference type="SMART" id="SM00062"/>
    </source>
</evidence>
<dbReference type="InterPro" id="IPR001638">
    <property type="entry name" value="Solute-binding_3/MltF_N"/>
</dbReference>
<accession>A0A516SBD0</accession>
<feature type="domain" description="Solute-binding protein family 3/N-terminal" evidence="2">
    <location>
        <begin position="39"/>
        <end position="239"/>
    </location>
</feature>
<dbReference type="OrthoDB" id="8454826at2"/>
<evidence type="ECO:0000313" key="3">
    <source>
        <dbReference type="EMBL" id="QDQ25450.1"/>
    </source>
</evidence>
<dbReference type="SUPFAM" id="SSF53850">
    <property type="entry name" value="Periplasmic binding protein-like II"/>
    <property type="match status" value="1"/>
</dbReference>
<gene>
    <name evidence="3" type="ORF">FNU76_03245</name>
</gene>
<organism evidence="3 4">
    <name type="scientific">Chitinimonas arctica</name>
    <dbReference type="NCBI Taxonomy" id="2594795"/>
    <lineage>
        <taxon>Bacteria</taxon>
        <taxon>Pseudomonadati</taxon>
        <taxon>Pseudomonadota</taxon>
        <taxon>Betaproteobacteria</taxon>
        <taxon>Neisseriales</taxon>
        <taxon>Chitinibacteraceae</taxon>
        <taxon>Chitinimonas</taxon>
    </lineage>
</organism>